<dbReference type="OrthoDB" id="439808at2759"/>
<evidence type="ECO:0000313" key="7">
    <source>
        <dbReference type="RefSeq" id="XP_008812624.2"/>
    </source>
</evidence>
<evidence type="ECO:0000256" key="4">
    <source>
        <dbReference type="SAM" id="MobiDB-lite"/>
    </source>
</evidence>
<dbReference type="InterPro" id="IPR051183">
    <property type="entry name" value="U1_U11-U12_snRNP_70-35kDa"/>
</dbReference>
<dbReference type="SMART" id="SM00360">
    <property type="entry name" value="RRM"/>
    <property type="match status" value="1"/>
</dbReference>
<dbReference type="InterPro" id="IPR035979">
    <property type="entry name" value="RBD_domain_sf"/>
</dbReference>
<feature type="compositionally biased region" description="Basic and acidic residues" evidence="4">
    <location>
        <begin position="363"/>
        <end position="385"/>
    </location>
</feature>
<feature type="region of interest" description="Disordered" evidence="4">
    <location>
        <begin position="52"/>
        <end position="80"/>
    </location>
</feature>
<dbReference type="FunFam" id="3.30.70.330:FF:000535">
    <property type="entry name" value="Serine/arginine-rich splicing factor SR45a"/>
    <property type="match status" value="1"/>
</dbReference>
<dbReference type="KEGG" id="pda:103723485"/>
<feature type="compositionally biased region" description="Basic and acidic residues" evidence="4">
    <location>
        <begin position="212"/>
        <end position="225"/>
    </location>
</feature>
<reference evidence="7" key="2">
    <citation type="submission" date="2025-08" db="UniProtKB">
        <authorList>
            <consortium name="RefSeq"/>
        </authorList>
    </citation>
    <scope>IDENTIFICATION</scope>
    <source>
        <tissue evidence="7">Young leaves</tissue>
    </source>
</reference>
<dbReference type="InterPro" id="IPR000504">
    <property type="entry name" value="RRM_dom"/>
</dbReference>
<dbReference type="GO" id="GO:0005685">
    <property type="term" value="C:U1 snRNP"/>
    <property type="evidence" value="ECO:0007669"/>
    <property type="project" value="TreeGrafter"/>
</dbReference>
<dbReference type="GO" id="GO:0000398">
    <property type="term" value="P:mRNA splicing, via spliceosome"/>
    <property type="evidence" value="ECO:0007669"/>
    <property type="project" value="TreeGrafter"/>
</dbReference>
<dbReference type="GO" id="GO:0071011">
    <property type="term" value="C:precatalytic spliceosome"/>
    <property type="evidence" value="ECO:0007669"/>
    <property type="project" value="TreeGrafter"/>
</dbReference>
<dbReference type="GO" id="GO:0003729">
    <property type="term" value="F:mRNA binding"/>
    <property type="evidence" value="ECO:0007669"/>
    <property type="project" value="TreeGrafter"/>
</dbReference>
<dbReference type="Pfam" id="PF00076">
    <property type="entry name" value="RRM_1"/>
    <property type="match status" value="1"/>
</dbReference>
<evidence type="ECO:0000259" key="5">
    <source>
        <dbReference type="PROSITE" id="PS50102"/>
    </source>
</evidence>
<feature type="domain" description="RRM" evidence="5">
    <location>
        <begin position="443"/>
        <end position="521"/>
    </location>
</feature>
<comment type="subcellular location">
    <subcellularLocation>
        <location evidence="1">Nucleus</location>
    </subcellularLocation>
</comment>
<feature type="compositionally biased region" description="Basic and acidic residues" evidence="4">
    <location>
        <begin position="302"/>
        <end position="320"/>
    </location>
</feature>
<proteinExistence type="predicted"/>
<protein>
    <submittedName>
        <fullName evidence="7">Scaffold attachment factor B1-like</fullName>
    </submittedName>
</protein>
<dbReference type="Gene3D" id="3.30.70.330">
    <property type="match status" value="1"/>
</dbReference>
<dbReference type="GO" id="GO:0030619">
    <property type="term" value="F:U1 snRNA binding"/>
    <property type="evidence" value="ECO:0007669"/>
    <property type="project" value="TreeGrafter"/>
</dbReference>
<keyword evidence="2" id="KW-0539">Nucleus</keyword>
<dbReference type="PANTHER" id="PTHR13952">
    <property type="entry name" value="U1 SMALL NUCLEAR RIBONUCLEOPROTEIN 70 KD"/>
    <property type="match status" value="1"/>
</dbReference>
<dbReference type="Proteomes" id="UP000228380">
    <property type="component" value="Chromosome 4"/>
</dbReference>
<feature type="region of interest" description="Disordered" evidence="4">
    <location>
        <begin position="184"/>
        <end position="443"/>
    </location>
</feature>
<feature type="compositionally biased region" description="Basic residues" evidence="4">
    <location>
        <begin position="397"/>
        <end position="425"/>
    </location>
</feature>
<feature type="compositionally biased region" description="Polar residues" evidence="4">
    <location>
        <begin position="184"/>
        <end position="200"/>
    </location>
</feature>
<sequence>MDFGTPDKSLEETSKEGAPYVGEPCLNLLDNKDDKDGKTFQGEAEALDVNMQGYTNQERAGSPLLPGNPASLSPSEKAEESCLPIELDMQHEDIKRIADYTDDGLKSTIKEYENHDKMQGADYVGLSGEQLDKSASGSSNMLESRNSDACFHKPVLSADNNDNPYEVVDNGTYGYQSAKSPTLAATENGNVGNISGNSQSEKAELGNEEMDHENFSHVIEMKDNDYPLETVASNNSGMVRECTDLHSPRKVRNGTPSPERNMSDPMERSPNNQPSASQELLPPENNEKKSAPPIRSKRRRSPSPEKHAVDRKRASSHDRLSPSVRRKSPLGRTTHRDSHHRDDSPRKRLSASPRRRDSPRRRERSECRSPVRRRDSSGSRRDNRGRSRSRSPYARDRYRRSPRRRHSPRRRSPPPSYHSHRRSPRRPWSPPANRSTGIGRPGRNLFVAGFSYVTTERDLEKKFSRFGRVTDVRIVRDKRSGDSRGFGFLSLERDEDADAAIRALDQTEWNGRIVLVEKSKTYAR</sequence>
<dbReference type="PROSITE" id="PS50102">
    <property type="entry name" value="RRM"/>
    <property type="match status" value="1"/>
</dbReference>
<dbReference type="AlphaFoldDB" id="A0A8B7D3X4"/>
<dbReference type="PANTHER" id="PTHR13952:SF9">
    <property type="entry name" value="SERINE_ARGININE REPETITIVE MATRIX PROTEIN 1-LIKE"/>
    <property type="match status" value="1"/>
</dbReference>
<evidence type="ECO:0000256" key="3">
    <source>
        <dbReference type="PROSITE-ProRule" id="PRU00176"/>
    </source>
</evidence>
<feature type="compositionally biased region" description="Polar residues" evidence="4">
    <location>
        <begin position="269"/>
        <end position="278"/>
    </location>
</feature>
<gene>
    <name evidence="7" type="primary">LOC103723485</name>
</gene>
<feature type="region of interest" description="Disordered" evidence="4">
    <location>
        <begin position="1"/>
        <end position="25"/>
    </location>
</feature>
<evidence type="ECO:0000313" key="6">
    <source>
        <dbReference type="Proteomes" id="UP000228380"/>
    </source>
</evidence>
<reference evidence="6" key="1">
    <citation type="journal article" date="2019" name="Nat. Commun.">
        <title>Genome-wide association mapping of date palm fruit traits.</title>
        <authorList>
            <person name="Hazzouri K.M."/>
            <person name="Gros-Balthazard M."/>
            <person name="Flowers J.M."/>
            <person name="Copetti D."/>
            <person name="Lemansour A."/>
            <person name="Lebrun M."/>
            <person name="Masmoudi K."/>
            <person name="Ferrand S."/>
            <person name="Dhar M.I."/>
            <person name="Fresquez Z.A."/>
            <person name="Rosas U."/>
            <person name="Zhang J."/>
            <person name="Talag J."/>
            <person name="Lee S."/>
            <person name="Kudrna D."/>
            <person name="Powell R.F."/>
            <person name="Leitch I.J."/>
            <person name="Krueger R.R."/>
            <person name="Wing R.A."/>
            <person name="Amiri K.M.A."/>
            <person name="Purugganan M.D."/>
        </authorList>
    </citation>
    <scope>NUCLEOTIDE SEQUENCE [LARGE SCALE GENOMIC DNA]</scope>
    <source>
        <strain evidence="6">cv. Khalas</strain>
    </source>
</reference>
<dbReference type="SUPFAM" id="SSF54928">
    <property type="entry name" value="RNA-binding domain, RBD"/>
    <property type="match status" value="1"/>
</dbReference>
<dbReference type="RefSeq" id="XP_008812624.2">
    <property type="nucleotide sequence ID" value="XM_008814402.3"/>
</dbReference>
<dbReference type="GO" id="GO:0071004">
    <property type="term" value="C:U2-type prespliceosome"/>
    <property type="evidence" value="ECO:0007669"/>
    <property type="project" value="TreeGrafter"/>
</dbReference>
<dbReference type="InterPro" id="IPR012677">
    <property type="entry name" value="Nucleotide-bd_a/b_plait_sf"/>
</dbReference>
<evidence type="ECO:0000256" key="2">
    <source>
        <dbReference type="ARBA" id="ARBA00023242"/>
    </source>
</evidence>
<name>A0A8B7D3X4_PHODC</name>
<evidence type="ECO:0000256" key="1">
    <source>
        <dbReference type="ARBA" id="ARBA00004123"/>
    </source>
</evidence>
<keyword evidence="6" id="KW-1185">Reference proteome</keyword>
<organism evidence="6 7">
    <name type="scientific">Phoenix dactylifera</name>
    <name type="common">Date palm</name>
    <dbReference type="NCBI Taxonomy" id="42345"/>
    <lineage>
        <taxon>Eukaryota</taxon>
        <taxon>Viridiplantae</taxon>
        <taxon>Streptophyta</taxon>
        <taxon>Embryophyta</taxon>
        <taxon>Tracheophyta</taxon>
        <taxon>Spermatophyta</taxon>
        <taxon>Magnoliopsida</taxon>
        <taxon>Liliopsida</taxon>
        <taxon>Arecaceae</taxon>
        <taxon>Coryphoideae</taxon>
        <taxon>Phoeniceae</taxon>
        <taxon>Phoenix</taxon>
    </lineage>
</organism>
<feature type="compositionally biased region" description="Basic and acidic residues" evidence="4">
    <location>
        <begin position="334"/>
        <end position="346"/>
    </location>
</feature>
<keyword evidence="3" id="KW-0694">RNA-binding</keyword>
<accession>A0A8B7D3X4</accession>
<dbReference type="GeneID" id="103723485"/>